<evidence type="ECO:0000259" key="1">
    <source>
        <dbReference type="PROSITE" id="PS50943"/>
    </source>
</evidence>
<dbReference type="InterPro" id="IPR010332">
    <property type="entry name" value="ATPase_terminase-su_N"/>
</dbReference>
<sequence>MPFLQKNDMGRQGKDAERQLAEMLFTRDFLTQKEIAEKLGVAEKTVSKWAIKYKWKEKRQSVIVTKETQLKRVYDQIDELNTAILKRPEGERYANNKESDTLIKLANVAKTLESEASLAEVIDVSKRILNYVRSYRTDKAAELAAIFDDFINEQLKRHD</sequence>
<comment type="caution">
    <text evidence="2">The sequence shown here is derived from an EMBL/GenBank/DDBJ whole genome shotgun (WGS) entry which is preliminary data.</text>
</comment>
<dbReference type="Pfam" id="PF06056">
    <property type="entry name" value="Terminase_5"/>
    <property type="match status" value="1"/>
</dbReference>
<protein>
    <recommendedName>
        <fullName evidence="1">HTH cro/C1-type domain-containing protein</fullName>
    </recommendedName>
</protein>
<dbReference type="EMBL" id="VSSQ01000741">
    <property type="protein sequence ID" value="MPM00630.1"/>
    <property type="molecule type" value="Genomic_DNA"/>
</dbReference>
<dbReference type="InterPro" id="IPR001387">
    <property type="entry name" value="Cro/C1-type_HTH"/>
</dbReference>
<accession>A0A644WA09</accession>
<evidence type="ECO:0000313" key="2">
    <source>
        <dbReference type="EMBL" id="MPM00630.1"/>
    </source>
</evidence>
<reference evidence="2" key="1">
    <citation type="submission" date="2019-08" db="EMBL/GenBank/DDBJ databases">
        <authorList>
            <person name="Kucharzyk K."/>
            <person name="Murdoch R.W."/>
            <person name="Higgins S."/>
            <person name="Loffler F."/>
        </authorList>
    </citation>
    <scope>NUCLEOTIDE SEQUENCE</scope>
</reference>
<dbReference type="PROSITE" id="PS50943">
    <property type="entry name" value="HTH_CROC1"/>
    <property type="match status" value="1"/>
</dbReference>
<gene>
    <name evidence="2" type="ORF">SDC9_46858</name>
</gene>
<dbReference type="Gene3D" id="1.10.10.60">
    <property type="entry name" value="Homeodomain-like"/>
    <property type="match status" value="1"/>
</dbReference>
<name>A0A644WA09_9ZZZZ</name>
<dbReference type="AlphaFoldDB" id="A0A644WA09"/>
<feature type="domain" description="HTH cro/C1-type" evidence="1">
    <location>
        <begin position="30"/>
        <end position="49"/>
    </location>
</feature>
<proteinExistence type="predicted"/>
<organism evidence="2">
    <name type="scientific">bioreactor metagenome</name>
    <dbReference type="NCBI Taxonomy" id="1076179"/>
    <lineage>
        <taxon>unclassified sequences</taxon>
        <taxon>metagenomes</taxon>
        <taxon>ecological metagenomes</taxon>
    </lineage>
</organism>